<keyword evidence="3" id="KW-0805">Transcription regulation</keyword>
<dbReference type="InterPro" id="IPR013767">
    <property type="entry name" value="PAS_fold"/>
</dbReference>
<evidence type="ECO:0000256" key="2">
    <source>
        <dbReference type="ARBA" id="ARBA00022840"/>
    </source>
</evidence>
<dbReference type="PROSITE" id="PS50112">
    <property type="entry name" value="PAS"/>
    <property type="match status" value="1"/>
</dbReference>
<dbReference type="NCBIfam" id="TIGR00229">
    <property type="entry name" value="sensory_box"/>
    <property type="match status" value="1"/>
</dbReference>
<proteinExistence type="predicted"/>
<dbReference type="Gene3D" id="3.30.450.20">
    <property type="entry name" value="PAS domain"/>
    <property type="match status" value="1"/>
</dbReference>
<dbReference type="Gene3D" id="3.30.450.40">
    <property type="match status" value="1"/>
</dbReference>
<evidence type="ECO:0000313" key="9">
    <source>
        <dbReference type="EMBL" id="BDD85976.1"/>
    </source>
</evidence>
<reference evidence="9 10" key="1">
    <citation type="submission" date="2022-01" db="EMBL/GenBank/DDBJ databases">
        <title>Desulfofustis limnae sp. nov., a novel mesophilic sulfate-reducing bacterium isolated from marsh soil.</title>
        <authorList>
            <person name="Watanabe M."/>
            <person name="Takahashi A."/>
            <person name="Kojima H."/>
            <person name="Fukui M."/>
        </authorList>
    </citation>
    <scope>NUCLEOTIDE SEQUENCE [LARGE SCALE GENOMIC DNA]</scope>
    <source>
        <strain evidence="9 10">PPLL</strain>
    </source>
</reference>
<dbReference type="PROSITE" id="PS00675">
    <property type="entry name" value="SIGMA54_INTERACT_1"/>
    <property type="match status" value="1"/>
</dbReference>
<dbReference type="InterPro" id="IPR029016">
    <property type="entry name" value="GAF-like_dom_sf"/>
</dbReference>
<dbReference type="PANTHER" id="PTHR32071:SF117">
    <property type="entry name" value="PTS-DEPENDENT DIHYDROXYACETONE KINASE OPERON REGULATORY PROTEIN-RELATED"/>
    <property type="match status" value="1"/>
</dbReference>
<name>A0ABN6LZB4_9BACT</name>
<dbReference type="SMART" id="SM00065">
    <property type="entry name" value="GAF"/>
    <property type="match status" value="1"/>
</dbReference>
<dbReference type="InterPro" id="IPR025943">
    <property type="entry name" value="Sigma_54_int_dom_ATP-bd_2"/>
</dbReference>
<evidence type="ECO:0008006" key="11">
    <source>
        <dbReference type="Google" id="ProtNLM"/>
    </source>
</evidence>
<dbReference type="EMBL" id="AP025516">
    <property type="protein sequence ID" value="BDD85976.1"/>
    <property type="molecule type" value="Genomic_DNA"/>
</dbReference>
<dbReference type="Gene3D" id="3.40.50.300">
    <property type="entry name" value="P-loop containing nucleotide triphosphate hydrolases"/>
    <property type="match status" value="1"/>
</dbReference>
<dbReference type="PANTHER" id="PTHR32071">
    <property type="entry name" value="TRANSCRIPTIONAL REGULATORY PROTEIN"/>
    <property type="match status" value="1"/>
</dbReference>
<dbReference type="SUPFAM" id="SSF52540">
    <property type="entry name" value="P-loop containing nucleoside triphosphate hydrolases"/>
    <property type="match status" value="1"/>
</dbReference>
<dbReference type="Pfam" id="PF00158">
    <property type="entry name" value="Sigma54_activat"/>
    <property type="match status" value="1"/>
</dbReference>
<dbReference type="InterPro" id="IPR027417">
    <property type="entry name" value="P-loop_NTPase"/>
</dbReference>
<evidence type="ECO:0000256" key="5">
    <source>
        <dbReference type="ARBA" id="ARBA00023159"/>
    </source>
</evidence>
<accession>A0ABN6LZB4</accession>
<keyword evidence="1" id="KW-0547">Nucleotide-binding</keyword>
<sequence length="641" mass="70972">MKNLVGQRRLDTVLRKILEGTGPETGEAFFSALVVNLAEALQVPAVWVTEYADAFQKLRALAFYLDGRLQEDVEASVTGTPCEVVIRKGQIFHVADQVAGTFPDDPDLTALGMVSYLGIPFSDAAGKVLGHLAVMDRKPMPHQESTLAIMRIFAARAGAELRRIQAENRVREREQRVRQLLDTAPDAIIELDEQLSIRLINDEAVNILKIEADQARGHTFTDFLSAPSGVLLHDLIDQMASSNQPVKKYWVPEYLLVRTTEGSEFKAEATVSLVSTPLYHSIILILRNITERLAAEARIQSLRIETEQLKEELKEISGFDEMIGASQPYVNVLKDVQQVAGTDAAVLICGETGTGKELIARMVHAASRRKERPLMKINCAAIPAGLMESELFGHCKGAFTGATQAREGRFALADGGTFFLDEIAELPLELQPKLLRVLQEGEFEPVGSSTTRRVDVRIIAATNKDLEQIIAAGQFRQDLYYRLNVFPIELPPLRERGDDVILLAAAFVDRFSRRLGCHVEPLRPIDERRLKSYAWPGNVRELQNIIERAVITARDGRLDLSRCLPEKHVDPDAVPAMQPAFAEGPILAAAQMKAYEKQNIINALEASNWRVSGPKGAARLLGLPSSTLNSRIKSLGIKRSR</sequence>
<keyword evidence="2" id="KW-0067">ATP-binding</keyword>
<dbReference type="InterPro" id="IPR058031">
    <property type="entry name" value="AAA_lid_NorR"/>
</dbReference>
<dbReference type="InterPro" id="IPR003018">
    <property type="entry name" value="GAF"/>
</dbReference>
<evidence type="ECO:0000313" key="10">
    <source>
        <dbReference type="Proteomes" id="UP000830055"/>
    </source>
</evidence>
<keyword evidence="6" id="KW-0804">Transcription</keyword>
<feature type="domain" description="PAS" evidence="8">
    <location>
        <begin position="173"/>
        <end position="243"/>
    </location>
</feature>
<dbReference type="InterPro" id="IPR003593">
    <property type="entry name" value="AAA+_ATPase"/>
</dbReference>
<dbReference type="Pfam" id="PF01590">
    <property type="entry name" value="GAF"/>
    <property type="match status" value="1"/>
</dbReference>
<keyword evidence="10" id="KW-1185">Reference proteome</keyword>
<dbReference type="SMART" id="SM00091">
    <property type="entry name" value="PAS"/>
    <property type="match status" value="1"/>
</dbReference>
<evidence type="ECO:0000259" key="7">
    <source>
        <dbReference type="PROSITE" id="PS50045"/>
    </source>
</evidence>
<dbReference type="InterPro" id="IPR002078">
    <property type="entry name" value="Sigma_54_int"/>
</dbReference>
<dbReference type="InterPro" id="IPR000014">
    <property type="entry name" value="PAS"/>
</dbReference>
<evidence type="ECO:0000256" key="3">
    <source>
        <dbReference type="ARBA" id="ARBA00023015"/>
    </source>
</evidence>
<keyword evidence="4" id="KW-0238">DNA-binding</keyword>
<evidence type="ECO:0000259" key="8">
    <source>
        <dbReference type="PROSITE" id="PS50112"/>
    </source>
</evidence>
<keyword evidence="5" id="KW-0010">Activator</keyword>
<dbReference type="CDD" id="cd00009">
    <property type="entry name" value="AAA"/>
    <property type="match status" value="1"/>
</dbReference>
<feature type="domain" description="Sigma-54 factor interaction" evidence="7">
    <location>
        <begin position="322"/>
        <end position="551"/>
    </location>
</feature>
<dbReference type="Gene3D" id="1.10.8.60">
    <property type="match status" value="1"/>
</dbReference>
<dbReference type="InterPro" id="IPR035965">
    <property type="entry name" value="PAS-like_dom_sf"/>
</dbReference>
<evidence type="ECO:0000256" key="4">
    <source>
        <dbReference type="ARBA" id="ARBA00023125"/>
    </source>
</evidence>
<dbReference type="Gene3D" id="1.10.10.60">
    <property type="entry name" value="Homeodomain-like"/>
    <property type="match status" value="1"/>
</dbReference>
<dbReference type="Pfam" id="PF25601">
    <property type="entry name" value="AAA_lid_14"/>
    <property type="match status" value="1"/>
</dbReference>
<dbReference type="PROSITE" id="PS50045">
    <property type="entry name" value="SIGMA54_INTERACT_4"/>
    <property type="match status" value="1"/>
</dbReference>
<gene>
    <name evidence="9" type="ORF">DPPLL_03410</name>
</gene>
<dbReference type="PROSITE" id="PS00688">
    <property type="entry name" value="SIGMA54_INTERACT_3"/>
    <property type="match status" value="1"/>
</dbReference>
<organism evidence="9 10">
    <name type="scientific">Desulfofustis limnaeus</name>
    <dbReference type="NCBI Taxonomy" id="2740163"/>
    <lineage>
        <taxon>Bacteria</taxon>
        <taxon>Pseudomonadati</taxon>
        <taxon>Thermodesulfobacteriota</taxon>
        <taxon>Desulfobulbia</taxon>
        <taxon>Desulfobulbales</taxon>
        <taxon>Desulfocapsaceae</taxon>
        <taxon>Desulfofustis</taxon>
    </lineage>
</organism>
<evidence type="ECO:0000256" key="6">
    <source>
        <dbReference type="ARBA" id="ARBA00023163"/>
    </source>
</evidence>
<protein>
    <recommendedName>
        <fullName evidence="11">Fis family transcriptional regulator</fullName>
    </recommendedName>
</protein>
<dbReference type="RefSeq" id="WP_284153089.1">
    <property type="nucleotide sequence ID" value="NZ_AP025516.1"/>
</dbReference>
<dbReference type="SUPFAM" id="SSF55785">
    <property type="entry name" value="PYP-like sensor domain (PAS domain)"/>
    <property type="match status" value="1"/>
</dbReference>
<dbReference type="CDD" id="cd00130">
    <property type="entry name" value="PAS"/>
    <property type="match status" value="1"/>
</dbReference>
<dbReference type="SMART" id="SM00382">
    <property type="entry name" value="AAA"/>
    <property type="match status" value="1"/>
</dbReference>
<dbReference type="Pfam" id="PF00989">
    <property type="entry name" value="PAS"/>
    <property type="match status" value="1"/>
</dbReference>
<dbReference type="SUPFAM" id="SSF55781">
    <property type="entry name" value="GAF domain-like"/>
    <property type="match status" value="1"/>
</dbReference>
<dbReference type="PROSITE" id="PS00676">
    <property type="entry name" value="SIGMA54_INTERACT_2"/>
    <property type="match status" value="1"/>
</dbReference>
<dbReference type="InterPro" id="IPR025662">
    <property type="entry name" value="Sigma_54_int_dom_ATP-bd_1"/>
</dbReference>
<dbReference type="Proteomes" id="UP000830055">
    <property type="component" value="Chromosome"/>
</dbReference>
<evidence type="ECO:0000256" key="1">
    <source>
        <dbReference type="ARBA" id="ARBA00022741"/>
    </source>
</evidence>
<dbReference type="InterPro" id="IPR025944">
    <property type="entry name" value="Sigma_54_int_dom_CS"/>
</dbReference>